<dbReference type="GO" id="GO:0016491">
    <property type="term" value="F:oxidoreductase activity"/>
    <property type="evidence" value="ECO:0007669"/>
    <property type="project" value="UniProtKB-KW"/>
</dbReference>
<gene>
    <name evidence="5" type="ORF">GJR99_08795</name>
</gene>
<dbReference type="Proteomes" id="UP000443423">
    <property type="component" value="Unassembled WGS sequence"/>
</dbReference>
<evidence type="ECO:0000313" key="5">
    <source>
        <dbReference type="EMBL" id="MRW96669.1"/>
    </source>
</evidence>
<dbReference type="CDD" id="cd08946">
    <property type="entry name" value="SDR_e"/>
    <property type="match status" value="1"/>
</dbReference>
<dbReference type="OrthoDB" id="199183at2157"/>
<accession>A0A6A8G6F2</accession>
<evidence type="ECO:0000313" key="6">
    <source>
        <dbReference type="Proteomes" id="UP000443423"/>
    </source>
</evidence>
<keyword evidence="6" id="KW-1185">Reference proteome</keyword>
<dbReference type="Gene3D" id="3.40.50.720">
    <property type="entry name" value="NAD(P)-binding Rossmann-like Domain"/>
    <property type="match status" value="1"/>
</dbReference>
<organism evidence="5 6">
    <name type="scientific">Haloferax marinum</name>
    <dbReference type="NCBI Taxonomy" id="2666143"/>
    <lineage>
        <taxon>Archaea</taxon>
        <taxon>Methanobacteriati</taxon>
        <taxon>Methanobacteriota</taxon>
        <taxon>Stenosarchaea group</taxon>
        <taxon>Halobacteria</taxon>
        <taxon>Halobacteriales</taxon>
        <taxon>Haloferacaceae</taxon>
        <taxon>Haloferax</taxon>
    </lineage>
</organism>
<dbReference type="Pfam" id="PF01370">
    <property type="entry name" value="Epimerase"/>
    <property type="match status" value="1"/>
</dbReference>
<evidence type="ECO:0000259" key="4">
    <source>
        <dbReference type="Pfam" id="PF01370"/>
    </source>
</evidence>
<dbReference type="InterPro" id="IPR001509">
    <property type="entry name" value="Epimerase_deHydtase"/>
</dbReference>
<dbReference type="AlphaFoldDB" id="A0A6A8G6F2"/>
<sequence>MDTVIVTGALGRSGRWIADRLADEYDVVAVDLDQPGFEVTPRENLDFRAADLTNMGEVADLVAEIDPDAVVHWAAIPSPTRHAGNRVFETNVQSTYNVLVAAARAGARIVWASSESAYGFAFADETPLPDFLPVTEDHPLRPEDPYGTAKVAGEEISKMVDRKYGVSTCAIRPSWIQYPGEYNCRGVAESGDLAGGAGNCWSYVDVRDVAGLVAAALDNPVDGHEAVHAAAAETYLGRPTADAVEEFWGELPDGCTLDGEESALSTAKAGELFDWEPAYSWHEAADEDVSEPTLWE</sequence>
<protein>
    <submittedName>
        <fullName evidence="5">NAD-dependent epimerase/dehydratase family protein</fullName>
    </submittedName>
</protein>
<evidence type="ECO:0000256" key="1">
    <source>
        <dbReference type="ARBA" id="ARBA00007637"/>
    </source>
</evidence>
<reference evidence="5 6" key="1">
    <citation type="submission" date="2019-11" db="EMBL/GenBank/DDBJ databases">
        <title>Whole genome sequence of Haloferax sp. MBLA0078.</title>
        <authorList>
            <person name="Seo M.-J."/>
            <person name="Cho E.-S."/>
        </authorList>
    </citation>
    <scope>NUCLEOTIDE SEQUENCE [LARGE SCALE GENOMIC DNA]</scope>
    <source>
        <strain evidence="5 6">MBLA0078</strain>
    </source>
</reference>
<dbReference type="SUPFAM" id="SSF51735">
    <property type="entry name" value="NAD(P)-binding Rossmann-fold domains"/>
    <property type="match status" value="1"/>
</dbReference>
<comment type="similarity">
    <text evidence="1">Belongs to the NAD(P)-dependent epimerase/dehydratase family.</text>
</comment>
<dbReference type="EMBL" id="WKJQ01000001">
    <property type="protein sequence ID" value="MRW96669.1"/>
    <property type="molecule type" value="Genomic_DNA"/>
</dbReference>
<feature type="domain" description="NAD-dependent epimerase/dehydratase" evidence="4">
    <location>
        <begin position="4"/>
        <end position="223"/>
    </location>
</feature>
<evidence type="ECO:0000256" key="2">
    <source>
        <dbReference type="ARBA" id="ARBA00023002"/>
    </source>
</evidence>
<keyword evidence="2" id="KW-0560">Oxidoreductase</keyword>
<proteinExistence type="inferred from homology"/>
<name>A0A6A8G6F2_9EURY</name>
<dbReference type="RefSeq" id="WP_151111269.1">
    <property type="nucleotide sequence ID" value="NZ_WKJQ01000001.1"/>
</dbReference>
<keyword evidence="3" id="KW-0520">NAD</keyword>
<dbReference type="InterPro" id="IPR036291">
    <property type="entry name" value="NAD(P)-bd_dom_sf"/>
</dbReference>
<dbReference type="PANTHER" id="PTHR43103">
    <property type="entry name" value="NUCLEOSIDE-DIPHOSPHATE-SUGAR EPIMERASE"/>
    <property type="match status" value="1"/>
</dbReference>
<comment type="caution">
    <text evidence="5">The sequence shown here is derived from an EMBL/GenBank/DDBJ whole genome shotgun (WGS) entry which is preliminary data.</text>
</comment>
<dbReference type="PANTHER" id="PTHR43103:SF5">
    <property type="entry name" value="4-EPIMERASE, PUTATIVE (AFU_ORTHOLOGUE AFUA_7G00360)-RELATED"/>
    <property type="match status" value="1"/>
</dbReference>
<evidence type="ECO:0000256" key="3">
    <source>
        <dbReference type="ARBA" id="ARBA00023027"/>
    </source>
</evidence>